<dbReference type="AlphaFoldDB" id="A0A5E4PE02"/>
<dbReference type="EMBL" id="LR699119">
    <property type="protein sequence ID" value="VVC74815.1"/>
    <property type="molecule type" value="Genomic_DNA"/>
</dbReference>
<dbReference type="Proteomes" id="UP000324194">
    <property type="component" value="Chromosome 1"/>
</dbReference>
<proteinExistence type="predicted"/>
<dbReference type="KEGG" id="asip:AQUSIP_00870"/>
<evidence type="ECO:0000256" key="1">
    <source>
        <dbReference type="SAM" id="Phobius"/>
    </source>
</evidence>
<evidence type="ECO:0000313" key="3">
    <source>
        <dbReference type="Proteomes" id="UP000324194"/>
    </source>
</evidence>
<gene>
    <name evidence="2" type="ORF">AQUSIP_00870</name>
</gene>
<feature type="transmembrane region" description="Helical" evidence="1">
    <location>
        <begin position="215"/>
        <end position="238"/>
    </location>
</feature>
<name>A0A5E4PE02_9COXI</name>
<keyword evidence="1" id="KW-0812">Transmembrane</keyword>
<organism evidence="2 3">
    <name type="scientific">Aquicella siphonis</name>
    <dbReference type="NCBI Taxonomy" id="254247"/>
    <lineage>
        <taxon>Bacteria</taxon>
        <taxon>Pseudomonadati</taxon>
        <taxon>Pseudomonadota</taxon>
        <taxon>Gammaproteobacteria</taxon>
        <taxon>Legionellales</taxon>
        <taxon>Coxiellaceae</taxon>
        <taxon>Aquicella</taxon>
    </lineage>
</organism>
<keyword evidence="3" id="KW-1185">Reference proteome</keyword>
<sequence>MLRANQNVRDRFLSFLRLLASFHDNYGIKESQAGFAILAKICTQMRELIVADNIPAEANTIISTLSGVIQTHLPRIAASILENSPHLAEKGNRISLMESVVRIVTNLNRMVAAYESCLANAQSSASTSLLRTQDSTADSGQPPVSADMIDDPLLRLIESLNYLPEREEDPVLVIQRDNHQPDEEQLLLPQRMPQENTSSCYSFFGRTFYGYQKSIMAGTGFSILGLGYWGLSSLSLFIGEELDKLIHSDQTGVHHNTIFALALILLGVTACASAAVRSACANSASRDHDVESGLIMKM</sequence>
<feature type="transmembrane region" description="Helical" evidence="1">
    <location>
        <begin position="258"/>
        <end position="276"/>
    </location>
</feature>
<reference evidence="2 3" key="1">
    <citation type="submission" date="2019-08" db="EMBL/GenBank/DDBJ databases">
        <authorList>
            <person name="Guy L."/>
        </authorList>
    </citation>
    <scope>NUCLEOTIDE SEQUENCE [LARGE SCALE GENOMIC DNA]</scope>
    <source>
        <strain evidence="2 3">SGT-108</strain>
    </source>
</reference>
<protein>
    <submittedName>
        <fullName evidence="2">Uncharacterized protein</fullName>
    </submittedName>
</protein>
<evidence type="ECO:0000313" key="2">
    <source>
        <dbReference type="EMBL" id="VVC74815.1"/>
    </source>
</evidence>
<accession>A0A5E4PE02</accession>
<keyword evidence="1" id="KW-0472">Membrane</keyword>
<keyword evidence="1" id="KW-1133">Transmembrane helix</keyword>
<dbReference type="RefSeq" id="WP_148337563.1">
    <property type="nucleotide sequence ID" value="NZ_LR699119.1"/>
</dbReference>